<sequence length="124" mass="14382">MEYKRLLPGKITREDFNLCITGDSERIGNCYTRIKVEYDEIRSVFNTERLKDSFSFSGTAFLFDKIDVHSAPYKKVGTFIVNYNVDHPYSPDDNDCTQIIYTPALNNNDYWLSVVYNLIIGENS</sequence>
<dbReference type="EMBL" id="QRZM01000002">
    <property type="protein sequence ID" value="RGV77557.1"/>
    <property type="molecule type" value="Genomic_DNA"/>
</dbReference>
<protein>
    <submittedName>
        <fullName evidence="1">Uncharacterized protein</fullName>
    </submittedName>
</protein>
<dbReference type="Proteomes" id="UP000284543">
    <property type="component" value="Unassembled WGS sequence"/>
</dbReference>
<dbReference type="RefSeq" id="WP_118018094.1">
    <property type="nucleotide sequence ID" value="NZ_QRZM01000002.1"/>
</dbReference>
<comment type="caution">
    <text evidence="1">The sequence shown here is derived from an EMBL/GenBank/DDBJ whole genome shotgun (WGS) entry which is preliminary data.</text>
</comment>
<proteinExistence type="predicted"/>
<organism evidence="1 2">
    <name type="scientific">Enterocloster bolteae</name>
    <dbReference type="NCBI Taxonomy" id="208479"/>
    <lineage>
        <taxon>Bacteria</taxon>
        <taxon>Bacillati</taxon>
        <taxon>Bacillota</taxon>
        <taxon>Clostridia</taxon>
        <taxon>Lachnospirales</taxon>
        <taxon>Lachnospiraceae</taxon>
        <taxon>Enterocloster</taxon>
    </lineage>
</organism>
<gene>
    <name evidence="1" type="ORF">DWW02_07805</name>
</gene>
<evidence type="ECO:0000313" key="2">
    <source>
        <dbReference type="Proteomes" id="UP000284543"/>
    </source>
</evidence>
<reference evidence="1 2" key="1">
    <citation type="submission" date="2018-08" db="EMBL/GenBank/DDBJ databases">
        <title>A genome reference for cultivated species of the human gut microbiota.</title>
        <authorList>
            <person name="Zou Y."/>
            <person name="Xue W."/>
            <person name="Luo G."/>
        </authorList>
    </citation>
    <scope>NUCLEOTIDE SEQUENCE [LARGE SCALE GENOMIC DNA]</scope>
    <source>
        <strain evidence="1 2">AF14-18</strain>
    </source>
</reference>
<evidence type="ECO:0000313" key="1">
    <source>
        <dbReference type="EMBL" id="RGV77557.1"/>
    </source>
</evidence>
<name>A0A412ZBW2_9FIRM</name>
<accession>A0A412ZBW2</accession>
<dbReference type="AlphaFoldDB" id="A0A412ZBW2"/>